<organism evidence="1 2">
    <name type="scientific">Micromonospora rifamycinica</name>
    <dbReference type="NCBI Taxonomy" id="291594"/>
    <lineage>
        <taxon>Bacteria</taxon>
        <taxon>Bacillati</taxon>
        <taxon>Actinomycetota</taxon>
        <taxon>Actinomycetes</taxon>
        <taxon>Micromonosporales</taxon>
        <taxon>Micromonosporaceae</taxon>
        <taxon>Micromonospora</taxon>
    </lineage>
</organism>
<dbReference type="AlphaFoldDB" id="A0A1C5K7M7"/>
<proteinExistence type="predicted"/>
<name>A0A1C5K7M7_9ACTN</name>
<evidence type="ECO:0008006" key="3">
    <source>
        <dbReference type="Google" id="ProtNLM"/>
    </source>
</evidence>
<dbReference type="Proteomes" id="UP000198226">
    <property type="component" value="Chromosome I"/>
</dbReference>
<keyword evidence="2" id="KW-1185">Reference proteome</keyword>
<dbReference type="PROSITE" id="PS00435">
    <property type="entry name" value="PEROXIDASE_1"/>
    <property type="match status" value="1"/>
</dbReference>
<reference evidence="2" key="1">
    <citation type="submission" date="2016-06" db="EMBL/GenBank/DDBJ databases">
        <authorList>
            <person name="Varghese N."/>
            <person name="Submissions Spin"/>
        </authorList>
    </citation>
    <scope>NUCLEOTIDE SEQUENCE [LARGE SCALE GENOMIC DNA]</scope>
    <source>
        <strain evidence="2">DSM 44983</strain>
    </source>
</reference>
<dbReference type="InterPro" id="IPR019793">
    <property type="entry name" value="Peroxidases_heam-ligand_BS"/>
</dbReference>
<gene>
    <name evidence="1" type="ORF">GA0070623_4447</name>
</gene>
<dbReference type="RefSeq" id="WP_231932524.1">
    <property type="nucleotide sequence ID" value="NZ_LRMV01000004.1"/>
</dbReference>
<protein>
    <recommendedName>
        <fullName evidence="3">Sigma-70, region 4</fullName>
    </recommendedName>
</protein>
<evidence type="ECO:0000313" key="1">
    <source>
        <dbReference type="EMBL" id="SCG78651.1"/>
    </source>
</evidence>
<dbReference type="EMBL" id="LT607752">
    <property type="protein sequence ID" value="SCG78651.1"/>
    <property type="molecule type" value="Genomic_DNA"/>
</dbReference>
<accession>A0A1C5K7M7</accession>
<evidence type="ECO:0000313" key="2">
    <source>
        <dbReference type="Proteomes" id="UP000198226"/>
    </source>
</evidence>
<sequence length="281" mass="30743">METRDDGFERVRREADPLRQAKLAGELMSVYQQRAVELARLRREAINRAAADQGLSFSSIAKELGLTRGRITQIRQTAPPAERAFFGVGPVTVAVPLRAVPGRALPVISSEDTRAADLLTKLLADLAFQVEHFHIAPDGNWQPRGDVAAICGPKSSPVTAQAIASDPALTFEPDDTGRWTIRERDGSRVYESPMDDPAAPRWADVAYVGRLALSDEETIFIVAGVHALGSVGAIDYLARNLPDLYAHVGTQRFSMVVRSEHDGDTVTRSELVCPPRIHDQK</sequence>